<dbReference type="GO" id="GO:0007165">
    <property type="term" value="P:signal transduction"/>
    <property type="evidence" value="ECO:0007669"/>
    <property type="project" value="UniProtKB-KW"/>
</dbReference>
<keyword evidence="13" id="KW-0675">Receptor</keyword>
<evidence type="ECO:0000256" key="7">
    <source>
        <dbReference type="ARBA" id="ARBA00029447"/>
    </source>
</evidence>
<feature type="region of interest" description="Disordered" evidence="9">
    <location>
        <begin position="651"/>
        <end position="673"/>
    </location>
</feature>
<feature type="transmembrane region" description="Helical" evidence="10">
    <location>
        <begin position="12"/>
        <end position="32"/>
    </location>
</feature>
<dbReference type="OrthoDB" id="1862723at2"/>
<dbReference type="Pfam" id="PF18947">
    <property type="entry name" value="HAMP_2"/>
    <property type="match status" value="1"/>
</dbReference>
<evidence type="ECO:0000256" key="1">
    <source>
        <dbReference type="ARBA" id="ARBA00004651"/>
    </source>
</evidence>
<dbReference type="PROSITE" id="PS50111">
    <property type="entry name" value="CHEMOTAXIS_TRANSDUC_2"/>
    <property type="match status" value="1"/>
</dbReference>
<dbReference type="AlphaFoldDB" id="A0A174NEP7"/>
<dbReference type="InterPro" id="IPR004089">
    <property type="entry name" value="MCPsignal_dom"/>
</dbReference>
<evidence type="ECO:0000256" key="9">
    <source>
        <dbReference type="SAM" id="MobiDB-lite"/>
    </source>
</evidence>
<reference evidence="13 14" key="1">
    <citation type="submission" date="2015-09" db="EMBL/GenBank/DDBJ databases">
        <authorList>
            <consortium name="Pathogen Informatics"/>
        </authorList>
    </citation>
    <scope>NUCLEOTIDE SEQUENCE [LARGE SCALE GENOMIC DNA]</scope>
    <source>
        <strain evidence="13 14">2789STDY5834939</strain>
    </source>
</reference>
<evidence type="ECO:0000256" key="3">
    <source>
        <dbReference type="ARBA" id="ARBA00022500"/>
    </source>
</evidence>
<evidence type="ECO:0000313" key="14">
    <source>
        <dbReference type="Proteomes" id="UP000095765"/>
    </source>
</evidence>
<dbReference type="PANTHER" id="PTHR43531:SF11">
    <property type="entry name" value="METHYL-ACCEPTING CHEMOTAXIS PROTEIN 3"/>
    <property type="match status" value="1"/>
</dbReference>
<evidence type="ECO:0000256" key="2">
    <source>
        <dbReference type="ARBA" id="ARBA00022475"/>
    </source>
</evidence>
<dbReference type="PANTHER" id="PTHR43531">
    <property type="entry name" value="PROTEIN ICFG"/>
    <property type="match status" value="1"/>
</dbReference>
<feature type="compositionally biased region" description="Low complexity" evidence="9">
    <location>
        <begin position="450"/>
        <end position="460"/>
    </location>
</feature>
<dbReference type="CDD" id="cd12912">
    <property type="entry name" value="PDC2_MCP_like"/>
    <property type="match status" value="1"/>
</dbReference>
<feature type="region of interest" description="Disordered" evidence="9">
    <location>
        <begin position="450"/>
        <end position="469"/>
    </location>
</feature>
<dbReference type="PROSITE" id="PS50885">
    <property type="entry name" value="HAMP"/>
    <property type="match status" value="1"/>
</dbReference>
<organism evidence="13 14">
    <name type="scientific">Anaerotruncus colihominis</name>
    <dbReference type="NCBI Taxonomy" id="169435"/>
    <lineage>
        <taxon>Bacteria</taxon>
        <taxon>Bacillati</taxon>
        <taxon>Bacillota</taxon>
        <taxon>Clostridia</taxon>
        <taxon>Eubacteriales</taxon>
        <taxon>Oscillospiraceae</taxon>
        <taxon>Anaerotruncus</taxon>
    </lineage>
</organism>
<proteinExistence type="inferred from homology"/>
<feature type="domain" description="HAMP" evidence="12">
    <location>
        <begin position="300"/>
        <end position="353"/>
    </location>
</feature>
<keyword evidence="8" id="KW-0807">Transducer</keyword>
<keyword evidence="2" id="KW-1003">Cell membrane</keyword>
<feature type="domain" description="Methyl-accepting transducer" evidence="11">
    <location>
        <begin position="403"/>
        <end position="632"/>
    </location>
</feature>
<dbReference type="SUPFAM" id="SSF58104">
    <property type="entry name" value="Methyl-accepting chemotaxis protein (MCP) signaling domain"/>
    <property type="match status" value="1"/>
</dbReference>
<dbReference type="Gene3D" id="1.10.287.950">
    <property type="entry name" value="Methyl-accepting chemotaxis protein"/>
    <property type="match status" value="1"/>
</dbReference>
<evidence type="ECO:0000256" key="4">
    <source>
        <dbReference type="ARBA" id="ARBA00022692"/>
    </source>
</evidence>
<dbReference type="PRINTS" id="PR00260">
    <property type="entry name" value="CHEMTRNSDUCR"/>
</dbReference>
<keyword evidence="4 10" id="KW-0812">Transmembrane</keyword>
<dbReference type="Gene3D" id="3.30.450.20">
    <property type="entry name" value="PAS domain"/>
    <property type="match status" value="1"/>
</dbReference>
<feature type="transmembrane region" description="Helical" evidence="10">
    <location>
        <begin position="277"/>
        <end position="298"/>
    </location>
</feature>
<evidence type="ECO:0000259" key="11">
    <source>
        <dbReference type="PROSITE" id="PS50111"/>
    </source>
</evidence>
<dbReference type="Gene3D" id="6.10.340.10">
    <property type="match status" value="1"/>
</dbReference>
<evidence type="ECO:0000256" key="5">
    <source>
        <dbReference type="ARBA" id="ARBA00022989"/>
    </source>
</evidence>
<dbReference type="GO" id="GO:0004888">
    <property type="term" value="F:transmembrane signaling receptor activity"/>
    <property type="evidence" value="ECO:0007669"/>
    <property type="project" value="InterPro"/>
</dbReference>
<dbReference type="SMART" id="SM00283">
    <property type="entry name" value="MA"/>
    <property type="match status" value="1"/>
</dbReference>
<dbReference type="InterPro" id="IPR003660">
    <property type="entry name" value="HAMP_dom"/>
</dbReference>
<keyword evidence="6 10" id="KW-0472">Membrane</keyword>
<comment type="subcellular location">
    <subcellularLocation>
        <location evidence="1">Cell membrane</location>
        <topology evidence="1">Multi-pass membrane protein</topology>
    </subcellularLocation>
</comment>
<dbReference type="Proteomes" id="UP000095765">
    <property type="component" value="Unassembled WGS sequence"/>
</dbReference>
<dbReference type="GO" id="GO:0006935">
    <property type="term" value="P:chemotaxis"/>
    <property type="evidence" value="ECO:0007669"/>
    <property type="project" value="UniProtKB-KW"/>
</dbReference>
<dbReference type="InterPro" id="IPR004090">
    <property type="entry name" value="Chemotax_Me-accpt_rcpt"/>
</dbReference>
<comment type="similarity">
    <text evidence="7">Belongs to the methyl-accepting chemotaxis (MCP) protein family.</text>
</comment>
<sequence>MKSIKSKILVNMLPVVLAGALLIGVVSVVLNYKGTYAVLESTVGPIAEVAGKTIEEDLEGYWATLTEAASLDVFHTSKPSDKALIERSEGIASRNGFMYLGKLDAQGIGPSGTNNSDQDYFKWCKERLSPVISNPIHDGAQVVFLMASPILTNGKFDGLVYGAVDASFLTEIVSGLHIGESGQAYILDEYGDVIGHPDPSYVVDGVNIIDQAKSDRSVADIAAIHERMIRGESGFDTYKFDGDSKIFGYAPIVGEQGWSIGIEASKSEFMASLKTSIMITVLIVLAVIIVAVFIAVRLARSVANPIKACMERLDLLSTGDLHTPVPQIHSKDETAGLMNGLDVTVTRLADVVRDVSTHLGEMAQGNFTMEMTRQYGGDFVAIQQSMKQINDSINNTLSQISMAVDQVASGSDQVAASAQSLSQGATEQASSVQELAATIADISNHVQRNAENATSANESAQRAGDDMQQSNVKMQDLVAAMNEINSTSDEISKIIKTIEDIAFQTNILALNAAVEAARAGAAGKGFAVVADEVRNLAGKSADASKSTAALIERSLQAVHNGMKLVDETADSLVRTMEGVSVSVQMLDRIAEASRQQSESIEQVSLGIDQISSVVQTNSATSEQSAAASEELSSQAGLVRSLVGQFRLRGAAAQAPLDEPAEESDSLTFTDSKY</sequence>
<evidence type="ECO:0000256" key="6">
    <source>
        <dbReference type="ARBA" id="ARBA00023136"/>
    </source>
</evidence>
<accession>A0A174NEP7</accession>
<dbReference type="EMBL" id="CZBE01000004">
    <property type="protein sequence ID" value="CUP44990.1"/>
    <property type="molecule type" value="Genomic_DNA"/>
</dbReference>
<evidence type="ECO:0000256" key="10">
    <source>
        <dbReference type="SAM" id="Phobius"/>
    </source>
</evidence>
<keyword evidence="5 10" id="KW-1133">Transmembrane helix</keyword>
<keyword evidence="3" id="KW-0145">Chemotaxis</keyword>
<gene>
    <name evidence="13" type="primary">tap_2</name>
    <name evidence="13" type="ORF">ERS852551_00844</name>
</gene>
<name>A0A174NEP7_9FIRM</name>
<evidence type="ECO:0000256" key="8">
    <source>
        <dbReference type="PROSITE-ProRule" id="PRU00284"/>
    </source>
</evidence>
<dbReference type="Pfam" id="PF02743">
    <property type="entry name" value="dCache_1"/>
    <property type="match status" value="1"/>
</dbReference>
<evidence type="ECO:0000313" key="13">
    <source>
        <dbReference type="EMBL" id="CUP44990.1"/>
    </source>
</evidence>
<evidence type="ECO:0000259" key="12">
    <source>
        <dbReference type="PROSITE" id="PS50885"/>
    </source>
</evidence>
<dbReference type="GO" id="GO:0005886">
    <property type="term" value="C:plasma membrane"/>
    <property type="evidence" value="ECO:0007669"/>
    <property type="project" value="UniProtKB-SubCell"/>
</dbReference>
<dbReference type="InterPro" id="IPR033479">
    <property type="entry name" value="dCache_1"/>
</dbReference>
<dbReference type="InterPro" id="IPR051310">
    <property type="entry name" value="MCP_chemotaxis"/>
</dbReference>
<protein>
    <submittedName>
        <fullName evidence="13">Dipeptide chemoreceptor protein</fullName>
    </submittedName>
</protein>
<dbReference type="Pfam" id="PF00015">
    <property type="entry name" value="MCPsignal"/>
    <property type="match status" value="1"/>
</dbReference>
<dbReference type="RefSeq" id="WP_055244289.1">
    <property type="nucleotide sequence ID" value="NZ_CABIWA010000004.1"/>
</dbReference>